<dbReference type="InterPro" id="IPR050678">
    <property type="entry name" value="DNA_Partitioning_ATPase"/>
</dbReference>
<organism evidence="2">
    <name type="scientific">viral metagenome</name>
    <dbReference type="NCBI Taxonomy" id="1070528"/>
    <lineage>
        <taxon>unclassified sequences</taxon>
        <taxon>metagenomes</taxon>
        <taxon>organismal metagenomes</taxon>
    </lineage>
</organism>
<dbReference type="EMBL" id="MT143713">
    <property type="protein sequence ID" value="QJB01547.1"/>
    <property type="molecule type" value="Genomic_DNA"/>
</dbReference>
<dbReference type="PIRSF" id="PIRSF009320">
    <property type="entry name" value="Nuc_binding_HP_1000"/>
    <property type="match status" value="1"/>
</dbReference>
<accession>A0A6M3M1U6</accession>
<name>A0A6M3M1U6_9ZZZZ</name>
<dbReference type="CDD" id="cd02042">
    <property type="entry name" value="ParAB_family"/>
    <property type="match status" value="1"/>
</dbReference>
<evidence type="ECO:0000259" key="1">
    <source>
        <dbReference type="Pfam" id="PF13614"/>
    </source>
</evidence>
<feature type="domain" description="AAA" evidence="1">
    <location>
        <begin position="2"/>
        <end position="163"/>
    </location>
</feature>
<proteinExistence type="predicted"/>
<dbReference type="InterPro" id="IPR025669">
    <property type="entry name" value="AAA_dom"/>
</dbReference>
<protein>
    <submittedName>
        <fullName evidence="2">Putative ATPase domain containing protein</fullName>
    </submittedName>
</protein>
<dbReference type="PANTHER" id="PTHR13696">
    <property type="entry name" value="P-LOOP CONTAINING NUCLEOSIDE TRIPHOSPHATE HYDROLASE"/>
    <property type="match status" value="1"/>
</dbReference>
<gene>
    <name evidence="2" type="ORF">MM171B02402_0004</name>
</gene>
<dbReference type="Gene3D" id="3.40.50.300">
    <property type="entry name" value="P-loop containing nucleotide triphosphate hydrolases"/>
    <property type="match status" value="1"/>
</dbReference>
<dbReference type="InterPro" id="IPR027417">
    <property type="entry name" value="P-loop_NTPase"/>
</dbReference>
<evidence type="ECO:0000313" key="2">
    <source>
        <dbReference type="EMBL" id="QJB01547.1"/>
    </source>
</evidence>
<dbReference type="AlphaFoldDB" id="A0A6M3M1U6"/>
<reference evidence="2" key="1">
    <citation type="submission" date="2020-03" db="EMBL/GenBank/DDBJ databases">
        <title>The deep terrestrial virosphere.</title>
        <authorList>
            <person name="Holmfeldt K."/>
            <person name="Nilsson E."/>
            <person name="Simone D."/>
            <person name="Lopez-Fernandez M."/>
            <person name="Wu X."/>
            <person name="de Brujin I."/>
            <person name="Lundin D."/>
            <person name="Andersson A."/>
            <person name="Bertilsson S."/>
            <person name="Dopson M."/>
        </authorList>
    </citation>
    <scope>NUCLEOTIDE SEQUENCE</scope>
    <source>
        <strain evidence="2">MM171B02402</strain>
    </source>
</reference>
<dbReference type="SUPFAM" id="SSF52540">
    <property type="entry name" value="P-loop containing nucleoside triphosphate hydrolases"/>
    <property type="match status" value="1"/>
</dbReference>
<dbReference type="Pfam" id="PF13614">
    <property type="entry name" value="AAA_31"/>
    <property type="match status" value="1"/>
</dbReference>
<dbReference type="PANTHER" id="PTHR13696:SF99">
    <property type="entry name" value="COBYRINIC ACID AC-DIAMIDE SYNTHASE"/>
    <property type="match status" value="1"/>
</dbReference>
<sequence>MPIVALANQKGGVGKTTLTTHLGAWLSRQGQKVIAVDGDPQGNLTSWLLNGDLDDGGMFRLLVVGDPLRRVVRPVGGEWQLGLLPGNFRTGEAMIFLAATRKPFSTVARSVQPLGDMADYVLIDMPPSRSAGFEELLFAADYVLIPTQLERLSLEGVGFMAHAGEDLRREHGRGPRLLGIVPNMARLQTIEHREQLEALVGVYGPTVWPAIPLSVRVTEACSYGQSLFEFAPSEPVTAALAKVAERFLENTRGRR</sequence>